<feature type="domain" description="PAS" evidence="3">
    <location>
        <begin position="626"/>
        <end position="674"/>
    </location>
</feature>
<feature type="transmembrane region" description="Helical" evidence="2">
    <location>
        <begin position="1624"/>
        <end position="1644"/>
    </location>
</feature>
<dbReference type="NCBIfam" id="TIGR00229">
    <property type="entry name" value="sensory_box"/>
    <property type="match status" value="1"/>
</dbReference>
<feature type="transmembrane region" description="Helical" evidence="2">
    <location>
        <begin position="197"/>
        <end position="222"/>
    </location>
</feature>
<dbReference type="PANTHER" id="PTHR31600">
    <property type="entry name" value="TINY MACROCYSTS PROTEIN B-RELATED"/>
    <property type="match status" value="1"/>
</dbReference>
<evidence type="ECO:0000259" key="3">
    <source>
        <dbReference type="PROSITE" id="PS50112"/>
    </source>
</evidence>
<feature type="transmembrane region" description="Helical" evidence="2">
    <location>
        <begin position="298"/>
        <end position="317"/>
    </location>
</feature>
<feature type="transmembrane region" description="Helical" evidence="2">
    <location>
        <begin position="264"/>
        <end position="286"/>
    </location>
</feature>
<feature type="compositionally biased region" description="Acidic residues" evidence="1">
    <location>
        <begin position="862"/>
        <end position="872"/>
    </location>
</feature>
<dbReference type="EMBL" id="MPUH01000015">
    <property type="protein sequence ID" value="OMJ95244.1"/>
    <property type="molecule type" value="Genomic_DNA"/>
</dbReference>
<dbReference type="InterPro" id="IPR000014">
    <property type="entry name" value="PAS"/>
</dbReference>
<evidence type="ECO:0000256" key="2">
    <source>
        <dbReference type="SAM" id="Phobius"/>
    </source>
</evidence>
<dbReference type="InterPro" id="IPR057352">
    <property type="entry name" value="TPR_TmcB/C"/>
</dbReference>
<feature type="compositionally biased region" description="Acidic residues" evidence="1">
    <location>
        <begin position="882"/>
        <end position="905"/>
    </location>
</feature>
<feature type="region of interest" description="Disordered" evidence="1">
    <location>
        <begin position="854"/>
        <end position="1048"/>
    </location>
</feature>
<evidence type="ECO:0000313" key="4">
    <source>
        <dbReference type="EMBL" id="OMJ95244.1"/>
    </source>
</evidence>
<protein>
    <recommendedName>
        <fullName evidence="3">PAS domain-containing protein</fullName>
    </recommendedName>
</protein>
<gene>
    <name evidence="4" type="ORF">SteCoe_1458</name>
</gene>
<reference evidence="4 5" key="1">
    <citation type="submission" date="2016-11" db="EMBL/GenBank/DDBJ databases">
        <title>The macronuclear genome of Stentor coeruleus: a giant cell with tiny introns.</title>
        <authorList>
            <person name="Slabodnick M."/>
            <person name="Ruby J.G."/>
            <person name="Reiff S.B."/>
            <person name="Swart E.C."/>
            <person name="Gosai S."/>
            <person name="Prabakaran S."/>
            <person name="Witkowska E."/>
            <person name="Larue G.E."/>
            <person name="Fisher S."/>
            <person name="Freeman R.M."/>
            <person name="Gunawardena J."/>
            <person name="Chu W."/>
            <person name="Stover N.A."/>
            <person name="Gregory B.D."/>
            <person name="Nowacki M."/>
            <person name="Derisi J."/>
            <person name="Roy S.W."/>
            <person name="Marshall W.F."/>
            <person name="Sood P."/>
        </authorList>
    </citation>
    <scope>NUCLEOTIDE SEQUENCE [LARGE SCALE GENOMIC DNA]</scope>
    <source>
        <strain evidence="4">WM001</strain>
    </source>
</reference>
<feature type="transmembrane region" description="Helical" evidence="2">
    <location>
        <begin position="242"/>
        <end position="258"/>
    </location>
</feature>
<feature type="transmembrane region" description="Helical" evidence="2">
    <location>
        <begin position="164"/>
        <end position="185"/>
    </location>
</feature>
<dbReference type="OrthoDB" id="542352at2759"/>
<dbReference type="CDD" id="cd00130">
    <property type="entry name" value="PAS"/>
    <property type="match status" value="1"/>
</dbReference>
<feature type="compositionally biased region" description="Basic and acidic residues" evidence="1">
    <location>
        <begin position="954"/>
        <end position="977"/>
    </location>
</feature>
<dbReference type="Pfam" id="PF25474">
    <property type="entry name" value="TPR_TmcB"/>
    <property type="match status" value="1"/>
</dbReference>
<sequence length="1691" mass="193513">MRGHIDEAEYLKLNDADQEAGEGDTESKEQIMKYLKNHLFMLFFRLNTTKIPMAIHYYMLMIGIEAFQLLSLALVDGGYSKLGPYGTDSAWNLTQTQWLIDVCWVFRFDRYFRTSETSFLALLAIIGFLITSILVIGVVLAFVKGISQSIANFMIKMMKILITLVTNLLVIPFLDTLAFSMSCAFKNKDTCLGLPEGYQYMIIFVIVTIIYVGVVGICAMLYYELCAMCGGPMAKPHSRFKLLRIGGYIVIIFCNYFIDVTGKIILFLVISLVVGLILSYVYAQYIPYYNITMCKIRLAGIVCFTSAIFCMLIGEFFKSTDQSNSSVTMLFYFLTPCLVQICHLAVIKRSKSLLEKKIQHLTNPYQVEIKARMLVLRLEEAKNKNLKSMYGENDEEDNQEFRTLQTETLIELETLFSESFKKFPNAELLYLWSGLIQLHIFENYILSMIQCFKGIVIANKLDSQYALFHFRKTSESFYMSNMKDDAYDYEMFEKAFQNAQKNDETVTRSQFYFWAELESKTPKIQKLNKLAGETSKMIGVTRGNYQKLLKLNSKNTQALRMYGWFLSSLNNYSDLGQRYLNKAEMQEEAQHKNVNANIINSLTQPLSFFDSDNAIIRISGDFETIGEIQKANASACQLFGYLSAELVGRNVSLIIPSPFSEMHDEHIKRFHELGKYSIIDNQQLVLYFTNKNNNIFEARLLVKVVPNGEQPPYLSAIIKPTNPKYEMILINPEMIITGYSIQCTEFFDIGSSKNTEQKITSIINAFDDNKEKMFSENGYDYNCDHDKYLCKLKLKLCELKLGENTCFVLKIEIIEKKDKNEAKGFTRIDDNKPVSSILSVEKTSQMDGSLVTLADKKKITESSEEDESEEISGEGKESKSEDSEESEESEESEDSNESEESEENSTDSNGKLQNHEETKVNMDNTKVMDKASISAENLKKSKELNSSSTASADDLNKDKIIKNEGKKVQIEEFEAVKGSEGSDSSENSEDSSESNSGSGSKNSSHSENSKNSSDEDFSEKSSENSHKNSEEHDNQGAEVADGQSASSKSMNSSMASLAQFNKSIKGLISYEFASTKKYVLRFKVTLILTIIILIITSIVTYEIISQSINSNEKLSHYVNLVGDCRHYVRSLSYYSRMISLIDSYNFTDSTTTRNTYFDWLYADIEVMHSINLELYKNYDVLSSKDKDIYIDEDIAAHLLEGDHIREIKSNLFDATSNFILQGFLLNNEYKNSVIDLKNRRAFYLYRNGNGETLEYLNISAHYYVNAAKKDLETQRITAILLILVSIVLLFFCAGFAIIPAIKTLEKSRREIWEIFFEIPGYVCRVMKAKCCDRLNILNEQANMELEEHNQDDIADEEKKEEAMKSEDKDKTKDKTTANKKKKVSEQKVVLAYDPKQRKIMTAKLICFFIISLVYFYLIYYTGFDVVGNILKEEPVHINWASRRKELSRAINHWVTEAILENVTDYGYKYVVPSKQDKGSSYNYAYKVTEELDYVENSLIFGNSKQGLSFNEIKSTTHDNLLFKNACTAPVNRSDSVLCPTVGDNAMTQGLHSALGLYTTLAKNILLKISSMNIGNDKDKAREFLIDADVVLLRDLNNKYLYDALEYSSELYEQDYIDQQASMKIWQNVLISIYSVFSLLFYFFVYSPMINKVGLDTKNAWSMCTLIPQEYQEDFKKLNKAIKDRRDNFKWR</sequence>
<evidence type="ECO:0000256" key="1">
    <source>
        <dbReference type="SAM" id="MobiDB-lite"/>
    </source>
</evidence>
<dbReference type="PROSITE" id="PS50112">
    <property type="entry name" value="PAS"/>
    <property type="match status" value="1"/>
</dbReference>
<evidence type="ECO:0000313" key="5">
    <source>
        <dbReference type="Proteomes" id="UP000187209"/>
    </source>
</evidence>
<dbReference type="SMART" id="SM00091">
    <property type="entry name" value="PAS"/>
    <property type="match status" value="1"/>
</dbReference>
<dbReference type="InterPro" id="IPR035965">
    <property type="entry name" value="PAS-like_dom_sf"/>
</dbReference>
<dbReference type="Proteomes" id="UP000187209">
    <property type="component" value="Unassembled WGS sequence"/>
</dbReference>
<accession>A0A1R2D1V2</accession>
<feature type="compositionally biased region" description="Low complexity" evidence="1">
    <location>
        <begin position="993"/>
        <end position="1011"/>
    </location>
</feature>
<feature type="transmembrane region" description="Helical" evidence="2">
    <location>
        <begin position="1404"/>
        <end position="1423"/>
    </location>
</feature>
<feature type="region of interest" description="Disordered" evidence="1">
    <location>
        <begin position="1348"/>
        <end position="1378"/>
    </location>
</feature>
<dbReference type="InterPro" id="IPR052994">
    <property type="entry name" value="Tiny_macrocysts_regulators"/>
</dbReference>
<name>A0A1R2D1V2_9CILI</name>
<keyword evidence="2" id="KW-0472">Membrane</keyword>
<feature type="compositionally biased region" description="Basic and acidic residues" evidence="1">
    <location>
        <begin position="1018"/>
        <end position="1035"/>
    </location>
</feature>
<keyword evidence="5" id="KW-1185">Reference proteome</keyword>
<feature type="transmembrane region" description="Helical" evidence="2">
    <location>
        <begin position="119"/>
        <end position="143"/>
    </location>
</feature>
<dbReference type="SUPFAM" id="SSF55785">
    <property type="entry name" value="PYP-like sensor domain (PAS domain)"/>
    <property type="match status" value="1"/>
</dbReference>
<keyword evidence="2" id="KW-0812">Transmembrane</keyword>
<dbReference type="Pfam" id="PF13426">
    <property type="entry name" value="PAS_9"/>
    <property type="match status" value="1"/>
</dbReference>
<dbReference type="PANTHER" id="PTHR31600:SF2">
    <property type="entry name" value="GAMETE ENRICHED GENE 10 PROTEIN-RELATED"/>
    <property type="match status" value="1"/>
</dbReference>
<organism evidence="4 5">
    <name type="scientific">Stentor coeruleus</name>
    <dbReference type="NCBI Taxonomy" id="5963"/>
    <lineage>
        <taxon>Eukaryota</taxon>
        <taxon>Sar</taxon>
        <taxon>Alveolata</taxon>
        <taxon>Ciliophora</taxon>
        <taxon>Postciliodesmatophora</taxon>
        <taxon>Heterotrichea</taxon>
        <taxon>Heterotrichida</taxon>
        <taxon>Stentoridae</taxon>
        <taxon>Stentor</taxon>
    </lineage>
</organism>
<feature type="transmembrane region" description="Helical" evidence="2">
    <location>
        <begin position="1278"/>
        <end position="1301"/>
    </location>
</feature>
<feature type="transmembrane region" description="Helical" evidence="2">
    <location>
        <begin position="329"/>
        <end position="347"/>
    </location>
</feature>
<keyword evidence="2" id="KW-1133">Transmembrane helix</keyword>
<feature type="transmembrane region" description="Helical" evidence="2">
    <location>
        <begin position="55"/>
        <end position="75"/>
    </location>
</feature>
<comment type="caution">
    <text evidence="4">The sequence shown here is derived from an EMBL/GenBank/DDBJ whole genome shotgun (WGS) entry which is preliminary data.</text>
</comment>
<feature type="compositionally biased region" description="Basic and acidic residues" evidence="1">
    <location>
        <begin position="1348"/>
        <end position="1376"/>
    </location>
</feature>
<proteinExistence type="predicted"/>
<feature type="transmembrane region" description="Helical" evidence="2">
    <location>
        <begin position="1084"/>
        <end position="1104"/>
    </location>
</feature>
<dbReference type="Gene3D" id="3.30.450.20">
    <property type="entry name" value="PAS domain"/>
    <property type="match status" value="1"/>
</dbReference>